<dbReference type="EMBL" id="CAJGYO010000010">
    <property type="protein sequence ID" value="CAD6256980.1"/>
    <property type="molecule type" value="Genomic_DNA"/>
</dbReference>
<dbReference type="Proteomes" id="UP000604825">
    <property type="component" value="Unassembled WGS sequence"/>
</dbReference>
<feature type="region of interest" description="Disordered" evidence="1">
    <location>
        <begin position="151"/>
        <end position="181"/>
    </location>
</feature>
<organism evidence="2 3">
    <name type="scientific">Miscanthus lutarioriparius</name>
    <dbReference type="NCBI Taxonomy" id="422564"/>
    <lineage>
        <taxon>Eukaryota</taxon>
        <taxon>Viridiplantae</taxon>
        <taxon>Streptophyta</taxon>
        <taxon>Embryophyta</taxon>
        <taxon>Tracheophyta</taxon>
        <taxon>Spermatophyta</taxon>
        <taxon>Magnoliopsida</taxon>
        <taxon>Liliopsida</taxon>
        <taxon>Poales</taxon>
        <taxon>Poaceae</taxon>
        <taxon>PACMAD clade</taxon>
        <taxon>Panicoideae</taxon>
        <taxon>Andropogonodae</taxon>
        <taxon>Andropogoneae</taxon>
        <taxon>Saccharinae</taxon>
        <taxon>Miscanthus</taxon>
    </lineage>
</organism>
<feature type="compositionally biased region" description="Pro residues" evidence="1">
    <location>
        <begin position="80"/>
        <end position="102"/>
    </location>
</feature>
<keyword evidence="3" id="KW-1185">Reference proteome</keyword>
<evidence type="ECO:0000313" key="3">
    <source>
        <dbReference type="Proteomes" id="UP000604825"/>
    </source>
</evidence>
<evidence type="ECO:0000313" key="2">
    <source>
        <dbReference type="EMBL" id="CAD6256980.1"/>
    </source>
</evidence>
<feature type="compositionally biased region" description="Basic residues" evidence="1">
    <location>
        <begin position="38"/>
        <end position="63"/>
    </location>
</feature>
<accession>A0A811QF35</accession>
<name>A0A811QF35_9POAL</name>
<sequence>MGVVNVEYAILFGVPLTRRAPLLVDAVRLAENRSQHRRIFGRRRRRRRGRRSRRRHRRGRGNRAQRLIASSVAQASGTAPAPPAPSAPPTPPATPVRLPSPTPGSFTLAAGPREGPAPYTFQEAGFNATGSGTTAAPAAFPATILADLAPETPPPVWERRVRGRSTTTADYSPGLRPGSRTSTFQRLSNGILPCGFNGQPGPSGAGGYSPKAAAVRERRRSVDWMDMF</sequence>
<dbReference type="AlphaFoldDB" id="A0A811QF35"/>
<reference evidence="2" key="1">
    <citation type="submission" date="2020-10" db="EMBL/GenBank/DDBJ databases">
        <authorList>
            <person name="Han B."/>
            <person name="Lu T."/>
            <person name="Zhao Q."/>
            <person name="Huang X."/>
            <person name="Zhao Y."/>
        </authorList>
    </citation>
    <scope>NUCLEOTIDE SEQUENCE</scope>
</reference>
<evidence type="ECO:0000256" key="1">
    <source>
        <dbReference type="SAM" id="MobiDB-lite"/>
    </source>
</evidence>
<proteinExistence type="predicted"/>
<feature type="region of interest" description="Disordered" evidence="1">
    <location>
        <begin position="38"/>
        <end position="118"/>
    </location>
</feature>
<gene>
    <name evidence="2" type="ORF">NCGR_LOCUS40472</name>
</gene>
<comment type="caution">
    <text evidence="2">The sequence shown here is derived from an EMBL/GenBank/DDBJ whole genome shotgun (WGS) entry which is preliminary data.</text>
</comment>
<protein>
    <submittedName>
        <fullName evidence="2">Uncharacterized protein</fullName>
    </submittedName>
</protein>